<name>A0ABV6Y3A8_9HYPH</name>
<dbReference type="Gene3D" id="1.25.40.10">
    <property type="entry name" value="Tetratricopeptide repeat domain"/>
    <property type="match status" value="4"/>
</dbReference>
<dbReference type="Proteomes" id="UP001593940">
    <property type="component" value="Unassembled WGS sequence"/>
</dbReference>
<comment type="caution">
    <text evidence="1">The sequence shown here is derived from an EMBL/GenBank/DDBJ whole genome shotgun (WGS) entry which is preliminary data.</text>
</comment>
<dbReference type="SUPFAM" id="SSF81901">
    <property type="entry name" value="HCP-like"/>
    <property type="match status" value="6"/>
</dbReference>
<proteinExistence type="predicted"/>
<dbReference type="InterPro" id="IPR006597">
    <property type="entry name" value="Sel1-like"/>
</dbReference>
<dbReference type="RefSeq" id="WP_377028833.1">
    <property type="nucleotide sequence ID" value="NZ_JBHOMY010000010.1"/>
</dbReference>
<dbReference type="SMART" id="SM00671">
    <property type="entry name" value="SEL1"/>
    <property type="match status" value="17"/>
</dbReference>
<accession>A0ABV6Y3A8</accession>
<sequence>MTILTRSAGMKVGSVMAQSLATLAGTALTALIVLAGSAGAQVPSAQSLAPTSDFSKICTPAPKPFLTRDWSKWDKSQPVVDPEEMYDAAIAYAEGSATLKRDPVAAKRLLEDLSDRAWPGRGRAHYRLGKLLLDPIAGPVDPERAAMHLATASSMLNLDASVLLAELHEQGRISSASLAEAERLLRAASAAGHVDGLIALARLQRSGRLGAVPQAGSSDLINLALQSLHGDLSRGRCSALYRIGLILSDESLVPGGVQEAIKWFEAGARQGDANADLALAEIYLQERVKATPDRFIHHLERAAEAGRPRAMTLLGERLMLGDKAPKDVPKGVAWLERAGLNADPEAYKLLSRHYRGDFGAAPDLLRAADALLKASRLPSHSTSILVGLARLYAIGLNGQPDVKEALAYYRQAADRGDVGALTDMAKLLLNHPQEGSPETPLRLLKEAAARNHPEAMGVMADLYACSAIVAPDASQARAWLDRAAEMGHVRSILAVASRNTSDQGSAQKSAAALLRAAERDDRESMVLLAHAFRSGLGVKQDVQAADRWRSAALAPGEGRSRALLLMARRILSGEEGNRDDAAARTLLEQAAREGEPGAQFELGRLLIGQRGDKAYVLQGLQLLQAAAASGNAAAMLALSEAPSDLLSSTGKTAQEWKKAAAEAGHVRAAIALASGAKEPGDAAGWLTRAETLPVCVTRDMVELAQAYHKLPGSQHVERARYWMEKALGNLQAGAKDPAALFLAGRAMIDGVGGMADKEAAITQITLAADAGRTDAMRYLGRGYLSGQFGEQNMQTAVEWLSKALRNGDGSVAADLSRLAAVPGSEGSAAIAVLKESAESGLAPAMREYGRSLQLGLGMTPQPDIGASWLRKAAEAGDTAAMKELSRAYASGYGVELSASASTEWLQRAAKAGDAEAMQGLSLAMTLGFGTDVDPLAAQEWLKTAEGATRK</sequence>
<dbReference type="InterPro" id="IPR050767">
    <property type="entry name" value="Sel1_AlgK"/>
</dbReference>
<dbReference type="PANTHER" id="PTHR11102">
    <property type="entry name" value="SEL-1-LIKE PROTEIN"/>
    <property type="match status" value="1"/>
</dbReference>
<organism evidence="1 2">
    <name type="scientific">Microvirga arabica</name>
    <dbReference type="NCBI Taxonomy" id="1128671"/>
    <lineage>
        <taxon>Bacteria</taxon>
        <taxon>Pseudomonadati</taxon>
        <taxon>Pseudomonadota</taxon>
        <taxon>Alphaproteobacteria</taxon>
        <taxon>Hyphomicrobiales</taxon>
        <taxon>Methylobacteriaceae</taxon>
        <taxon>Microvirga</taxon>
    </lineage>
</organism>
<evidence type="ECO:0000313" key="1">
    <source>
        <dbReference type="EMBL" id="MFC1455760.1"/>
    </source>
</evidence>
<dbReference type="EMBL" id="JBHOMY010000010">
    <property type="protein sequence ID" value="MFC1455760.1"/>
    <property type="molecule type" value="Genomic_DNA"/>
</dbReference>
<keyword evidence="2" id="KW-1185">Reference proteome</keyword>
<dbReference type="InterPro" id="IPR011990">
    <property type="entry name" value="TPR-like_helical_dom_sf"/>
</dbReference>
<gene>
    <name evidence="1" type="ORF">ACETIH_03295</name>
</gene>
<protein>
    <submittedName>
        <fullName evidence="1">Tetratricopeptide repeat protein</fullName>
    </submittedName>
</protein>
<evidence type="ECO:0000313" key="2">
    <source>
        <dbReference type="Proteomes" id="UP001593940"/>
    </source>
</evidence>
<reference evidence="1 2" key="1">
    <citation type="submission" date="2024-09" db="EMBL/GenBank/DDBJ databases">
        <title>Nodulacao em especies de Leguminosae Basais da Amazonia e Caracterizacao dos Rizobios e Bacterias Associadas aos Nodulos.</title>
        <authorList>
            <person name="Jambeiro I.C.A."/>
            <person name="Lopes I.S."/>
            <person name="Aguiar E.R.G.R."/>
            <person name="Santos A.F.J."/>
            <person name="Dos Santos J.M.F."/>
            <person name="Gross E."/>
        </authorList>
    </citation>
    <scope>NUCLEOTIDE SEQUENCE [LARGE SCALE GENOMIC DNA]</scope>
    <source>
        <strain evidence="1 2">BRUESC1165</strain>
    </source>
</reference>
<dbReference type="PANTHER" id="PTHR11102:SF160">
    <property type="entry name" value="ERAD-ASSOCIATED E3 UBIQUITIN-PROTEIN LIGASE COMPONENT HRD3"/>
    <property type="match status" value="1"/>
</dbReference>
<dbReference type="Pfam" id="PF08238">
    <property type="entry name" value="Sel1"/>
    <property type="match status" value="15"/>
</dbReference>